<keyword evidence="1" id="KW-0472">Membrane</keyword>
<dbReference type="SUPFAM" id="SSF82185">
    <property type="entry name" value="Histone H3 K4-specific methyltransferase SET7/9 N-terminal domain"/>
    <property type="match status" value="1"/>
</dbReference>
<reference evidence="2" key="1">
    <citation type="submission" date="2018-05" db="EMBL/GenBank/DDBJ databases">
        <authorList>
            <person name="Lanie J.A."/>
            <person name="Ng W.-L."/>
            <person name="Kazmierczak K.M."/>
            <person name="Andrzejewski T.M."/>
            <person name="Davidsen T.M."/>
            <person name="Wayne K.J."/>
            <person name="Tettelin H."/>
            <person name="Glass J.I."/>
            <person name="Rusch D."/>
            <person name="Podicherti R."/>
            <person name="Tsui H.-C.T."/>
            <person name="Winkler M.E."/>
        </authorList>
    </citation>
    <scope>NUCLEOTIDE SEQUENCE</scope>
</reference>
<name>A0A382F3T9_9ZZZZ</name>
<dbReference type="EMBL" id="UINC01047474">
    <property type="protein sequence ID" value="SVB56791.1"/>
    <property type="molecule type" value="Genomic_DNA"/>
</dbReference>
<keyword evidence="1" id="KW-1133">Transmembrane helix</keyword>
<evidence type="ECO:0000313" key="2">
    <source>
        <dbReference type="EMBL" id="SVB56791.1"/>
    </source>
</evidence>
<dbReference type="Gene3D" id="2.20.110.10">
    <property type="entry name" value="Histone H3 K4-specific methyltransferase SET7/9 N-terminal domain"/>
    <property type="match status" value="2"/>
</dbReference>
<feature type="transmembrane region" description="Helical" evidence="1">
    <location>
        <begin position="12"/>
        <end position="32"/>
    </location>
</feature>
<sequence length="154" mass="17960">MRPASQNIKFFIFYSQIIILFLILMMSGCTHFKPGNKPDPSTQKEVKQSFFSNGNLEYEAEYVNGKLDGASKVWLEDGTLYSISKYSNNQPHGIWKKFHPNGKLMFEVNYEYGQKHGVEKWYYQNGNLKSEQEFDFGISISEITRWNIDGTLIY</sequence>
<dbReference type="InterPro" id="IPR011652">
    <property type="entry name" value="MORN_2"/>
</dbReference>
<protein>
    <recommendedName>
        <fullName evidence="3">Toxin-antitoxin system YwqK family antitoxin</fullName>
    </recommendedName>
</protein>
<organism evidence="2">
    <name type="scientific">marine metagenome</name>
    <dbReference type="NCBI Taxonomy" id="408172"/>
    <lineage>
        <taxon>unclassified sequences</taxon>
        <taxon>metagenomes</taxon>
        <taxon>ecological metagenomes</taxon>
    </lineage>
</organism>
<dbReference type="Pfam" id="PF07661">
    <property type="entry name" value="MORN_2"/>
    <property type="match status" value="3"/>
</dbReference>
<keyword evidence="1" id="KW-0812">Transmembrane</keyword>
<dbReference type="PROSITE" id="PS51257">
    <property type="entry name" value="PROKAR_LIPOPROTEIN"/>
    <property type="match status" value="1"/>
</dbReference>
<gene>
    <name evidence="2" type="ORF">METZ01_LOCUS209645</name>
</gene>
<proteinExistence type="predicted"/>
<evidence type="ECO:0008006" key="3">
    <source>
        <dbReference type="Google" id="ProtNLM"/>
    </source>
</evidence>
<evidence type="ECO:0000256" key="1">
    <source>
        <dbReference type="SAM" id="Phobius"/>
    </source>
</evidence>
<dbReference type="AlphaFoldDB" id="A0A382F3T9"/>
<accession>A0A382F3T9</accession>